<feature type="modified residue" description="Phosphohistidine" evidence="15">
    <location>
        <position position="786"/>
    </location>
</feature>
<dbReference type="InterPro" id="IPR003661">
    <property type="entry name" value="HisK_dim/P_dom"/>
</dbReference>
<evidence type="ECO:0000259" key="23">
    <source>
        <dbReference type="PROSITE" id="PS50894"/>
    </source>
</evidence>
<dbReference type="Gene3D" id="1.10.287.130">
    <property type="match status" value="1"/>
</dbReference>
<dbReference type="PROSITE" id="PS50110">
    <property type="entry name" value="RESPONSE_REGULATORY"/>
    <property type="match status" value="1"/>
</dbReference>
<dbReference type="InterPro" id="IPR005467">
    <property type="entry name" value="His_kinase_dom"/>
</dbReference>
<keyword evidence="8 18" id="KW-0812">Transmembrane</keyword>
<dbReference type="SMART" id="SM00388">
    <property type="entry name" value="HisKA"/>
    <property type="match status" value="1"/>
</dbReference>
<evidence type="ECO:0000256" key="8">
    <source>
        <dbReference type="ARBA" id="ARBA00022692"/>
    </source>
</evidence>
<evidence type="ECO:0000259" key="21">
    <source>
        <dbReference type="PROSITE" id="PS50112"/>
    </source>
</evidence>
<dbReference type="Proteomes" id="UP000564644">
    <property type="component" value="Unassembled WGS sequence"/>
</dbReference>
<dbReference type="Gene3D" id="1.20.120.160">
    <property type="entry name" value="HPT domain"/>
    <property type="match status" value="1"/>
</dbReference>
<dbReference type="PROSITE" id="PS50113">
    <property type="entry name" value="PAC"/>
    <property type="match status" value="1"/>
</dbReference>
<dbReference type="Pfam" id="PF01627">
    <property type="entry name" value="Hpt"/>
    <property type="match status" value="1"/>
</dbReference>
<dbReference type="SMART" id="SM00091">
    <property type="entry name" value="PAS"/>
    <property type="match status" value="1"/>
</dbReference>
<name>A0A7X0VTS7_9BACL</name>
<keyword evidence="7" id="KW-0808">Transferase</keyword>
<dbReference type="Gene3D" id="3.30.450.20">
    <property type="entry name" value="PAS domain"/>
    <property type="match status" value="1"/>
</dbReference>
<dbReference type="Pfam" id="PF00512">
    <property type="entry name" value="HisKA"/>
    <property type="match status" value="1"/>
</dbReference>
<dbReference type="CDD" id="cd16922">
    <property type="entry name" value="HATPase_EvgS-ArcB-TorS-like"/>
    <property type="match status" value="1"/>
</dbReference>
<comment type="catalytic activity">
    <reaction evidence="1">
        <text>ATP + protein L-histidine = ADP + protein N-phospho-L-histidine.</text>
        <dbReference type="EC" id="2.7.13.3"/>
    </reaction>
</comment>
<comment type="subcellular location">
    <subcellularLocation>
        <location evidence="2">Cell inner membrane</location>
        <topology evidence="2">Multi-pass membrane protein</topology>
    </subcellularLocation>
</comment>
<feature type="domain" description="Response regulatory" evidence="20">
    <location>
        <begin position="592"/>
        <end position="711"/>
    </location>
</feature>
<dbReference type="CDD" id="cd00082">
    <property type="entry name" value="HisKA"/>
    <property type="match status" value="1"/>
</dbReference>
<evidence type="ECO:0000256" key="4">
    <source>
        <dbReference type="ARBA" id="ARBA00022475"/>
    </source>
</evidence>
<evidence type="ECO:0000256" key="5">
    <source>
        <dbReference type="ARBA" id="ARBA00022519"/>
    </source>
</evidence>
<feature type="modified residue" description="4-aspartylphosphate" evidence="16">
    <location>
        <position position="645"/>
    </location>
</feature>
<dbReference type="GO" id="GO:0000155">
    <property type="term" value="F:phosphorelay sensor kinase activity"/>
    <property type="evidence" value="ECO:0007669"/>
    <property type="project" value="InterPro"/>
</dbReference>
<evidence type="ECO:0000313" key="25">
    <source>
        <dbReference type="Proteomes" id="UP000564644"/>
    </source>
</evidence>
<keyword evidence="12 18" id="KW-1133">Transmembrane helix</keyword>
<dbReference type="PROSITE" id="PS50109">
    <property type="entry name" value="HIS_KIN"/>
    <property type="match status" value="1"/>
</dbReference>
<keyword evidence="10" id="KW-0418">Kinase</keyword>
<dbReference type="PRINTS" id="PR00344">
    <property type="entry name" value="BCTRLSENSOR"/>
</dbReference>
<dbReference type="InterPro" id="IPR000014">
    <property type="entry name" value="PAS"/>
</dbReference>
<dbReference type="PANTHER" id="PTHR43047">
    <property type="entry name" value="TWO-COMPONENT HISTIDINE PROTEIN KINASE"/>
    <property type="match status" value="1"/>
</dbReference>
<dbReference type="GO" id="GO:0005524">
    <property type="term" value="F:ATP binding"/>
    <property type="evidence" value="ECO:0007669"/>
    <property type="project" value="UniProtKB-KW"/>
</dbReference>
<evidence type="ECO:0000256" key="14">
    <source>
        <dbReference type="ARBA" id="ARBA00023136"/>
    </source>
</evidence>
<dbReference type="PROSITE" id="PS50112">
    <property type="entry name" value="PAS"/>
    <property type="match status" value="1"/>
</dbReference>
<dbReference type="InterPro" id="IPR036641">
    <property type="entry name" value="HPT_dom_sf"/>
</dbReference>
<dbReference type="SMART" id="SM00448">
    <property type="entry name" value="REC"/>
    <property type="match status" value="1"/>
</dbReference>
<evidence type="ECO:0000256" key="1">
    <source>
        <dbReference type="ARBA" id="ARBA00000085"/>
    </source>
</evidence>
<evidence type="ECO:0000256" key="16">
    <source>
        <dbReference type="PROSITE-ProRule" id="PRU00169"/>
    </source>
</evidence>
<keyword evidence="17" id="KW-0175">Coiled coil</keyword>
<evidence type="ECO:0000256" key="17">
    <source>
        <dbReference type="SAM" id="Coils"/>
    </source>
</evidence>
<keyword evidence="13" id="KW-0902">Two-component regulatory system</keyword>
<keyword evidence="25" id="KW-1185">Reference proteome</keyword>
<protein>
    <recommendedName>
        <fullName evidence="3">histidine kinase</fullName>
        <ecNumber evidence="3">2.7.13.3</ecNumber>
    </recommendedName>
</protein>
<proteinExistence type="predicted"/>
<dbReference type="CDD" id="cd00130">
    <property type="entry name" value="PAS"/>
    <property type="match status" value="1"/>
</dbReference>
<comment type="caution">
    <text evidence="24">The sequence shown here is derived from an EMBL/GenBank/DDBJ whole genome shotgun (WGS) entry which is preliminary data.</text>
</comment>
<accession>A0A7X0VTS7</accession>
<evidence type="ECO:0000256" key="12">
    <source>
        <dbReference type="ARBA" id="ARBA00022989"/>
    </source>
</evidence>
<keyword evidence="4" id="KW-1003">Cell membrane</keyword>
<evidence type="ECO:0000313" key="24">
    <source>
        <dbReference type="EMBL" id="MBB6730281.1"/>
    </source>
</evidence>
<feature type="domain" description="PAS" evidence="21">
    <location>
        <begin position="78"/>
        <end position="147"/>
    </location>
</feature>
<evidence type="ECO:0000256" key="2">
    <source>
        <dbReference type="ARBA" id="ARBA00004429"/>
    </source>
</evidence>
<dbReference type="EMBL" id="JACJVO010000007">
    <property type="protein sequence ID" value="MBB6730281.1"/>
    <property type="molecule type" value="Genomic_DNA"/>
</dbReference>
<dbReference type="NCBIfam" id="TIGR00229">
    <property type="entry name" value="sensory_box"/>
    <property type="match status" value="1"/>
</dbReference>
<keyword evidence="6 16" id="KW-0597">Phosphoprotein</keyword>
<keyword evidence="9" id="KW-0547">Nucleotide-binding</keyword>
<dbReference type="InterPro" id="IPR001789">
    <property type="entry name" value="Sig_transdc_resp-reg_receiver"/>
</dbReference>
<dbReference type="InterPro" id="IPR004358">
    <property type="entry name" value="Sig_transdc_His_kin-like_C"/>
</dbReference>
<feature type="domain" description="Histidine kinase" evidence="19">
    <location>
        <begin position="222"/>
        <end position="443"/>
    </location>
</feature>
<dbReference type="PROSITE" id="PS50894">
    <property type="entry name" value="HPT"/>
    <property type="match status" value="1"/>
</dbReference>
<dbReference type="SUPFAM" id="SSF55874">
    <property type="entry name" value="ATPase domain of HSP90 chaperone/DNA topoisomerase II/histidine kinase"/>
    <property type="match status" value="1"/>
</dbReference>
<dbReference type="GO" id="GO:0005886">
    <property type="term" value="C:plasma membrane"/>
    <property type="evidence" value="ECO:0007669"/>
    <property type="project" value="UniProtKB-SubCell"/>
</dbReference>
<dbReference type="SUPFAM" id="SSF52172">
    <property type="entry name" value="CheY-like"/>
    <property type="match status" value="1"/>
</dbReference>
<sequence>MNRTQRFTMMAALLPLLSSALFSLSLVLGWPVRIGGGAALEAGAVSLAISALAAFAAFFLLLGSAKARSRGPDGGVENDLFFRGILESSRDALVSFGRSGDIRYANPSAIRLLGLPDNPTGYRWFDLLTPESEARLEEILDSLRQVGSTTEEMQLQAAEADGSARTIALSVVVRMPKNKRDLPYYSALARDVSEVRQLKSKYEETKREAERLGRERALFLARISHEIRTPLQAIVSVIRQHGHSEGTGASGEWLEQIDISAKSLMRTLDDFLDFAKFDAGSFALETACFRLEDSIRRCSRTLQSLIGNKPVRRVVRIDPDLPARIVGDPQRVEQVLGNLLSNAAQHTDRGAIELTVEKEGDHDNGAFIRFSVRDTGTGMPDALLARLFQPFQQADGAGWSGRGGTGLGLVNAKILAERMGGSLDAESRLGSGSLFRFRLPLFPVPELPSSVPHLACRAMVLGSSESSRSLVAALGSFCHAAASPTCERALAAWERGPFHFLIVDARSPNAWTREDWRGWKRECGRRNVKMLVVVPSGGVEPPQLQEGAVPEALLAWPPDPRTWYRILEELAPETGPFPASRGPSPKRGAAARVLLVDDHEISRIVEARMLKNLGCAVTTAESATLAIRLLEDTQSSEKFDLIVMDLHMPEMDGLEAVRRIRRMPHARKLPIALLTADATADRASVREEGVQDVLLKPVEPERLREAIGRLLPDAVLDRDRRVRPEKSWLRERPELNVPAALDRLGGKEELLLHLLRKFRENYADICSVLREDIRLGRRREARRKLHTLRGSAAHLAADALFEAASRLERELGLDGRDAAEHLGLFEDRLGLLLAAIGGMERKYEQSMSNTNKSDIGGDKG</sequence>
<evidence type="ECO:0000259" key="20">
    <source>
        <dbReference type="PROSITE" id="PS50110"/>
    </source>
</evidence>
<evidence type="ECO:0000259" key="19">
    <source>
        <dbReference type="PROSITE" id="PS50109"/>
    </source>
</evidence>
<evidence type="ECO:0000256" key="3">
    <source>
        <dbReference type="ARBA" id="ARBA00012438"/>
    </source>
</evidence>
<evidence type="ECO:0000259" key="22">
    <source>
        <dbReference type="PROSITE" id="PS50113"/>
    </source>
</evidence>
<keyword evidence="14 18" id="KW-0472">Membrane</keyword>
<dbReference type="SMART" id="SM00387">
    <property type="entry name" value="HATPase_c"/>
    <property type="match status" value="1"/>
</dbReference>
<evidence type="ECO:0000256" key="7">
    <source>
        <dbReference type="ARBA" id="ARBA00022679"/>
    </source>
</evidence>
<dbReference type="InterPro" id="IPR035965">
    <property type="entry name" value="PAS-like_dom_sf"/>
</dbReference>
<reference evidence="24 25" key="1">
    <citation type="submission" date="2020-08" db="EMBL/GenBank/DDBJ databases">
        <title>Cohnella phylogeny.</title>
        <authorList>
            <person name="Dunlap C."/>
        </authorList>
    </citation>
    <scope>NUCLEOTIDE SEQUENCE [LARGE SCALE GENOMIC DNA]</scope>
    <source>
        <strain evidence="24 25">CBP 2801</strain>
    </source>
</reference>
<evidence type="ECO:0000256" key="6">
    <source>
        <dbReference type="ARBA" id="ARBA00022553"/>
    </source>
</evidence>
<dbReference type="InterPro" id="IPR008207">
    <property type="entry name" value="Sig_transdc_His_kin_Hpt_dom"/>
</dbReference>
<dbReference type="SUPFAM" id="SSF47384">
    <property type="entry name" value="Homodimeric domain of signal transducing histidine kinase"/>
    <property type="match status" value="1"/>
</dbReference>
<keyword evidence="5" id="KW-0997">Cell inner membrane</keyword>
<evidence type="ECO:0000256" key="11">
    <source>
        <dbReference type="ARBA" id="ARBA00022840"/>
    </source>
</evidence>
<feature type="transmembrane region" description="Helical" evidence="18">
    <location>
        <begin position="39"/>
        <end position="62"/>
    </location>
</feature>
<evidence type="ECO:0000256" key="9">
    <source>
        <dbReference type="ARBA" id="ARBA00022741"/>
    </source>
</evidence>
<feature type="domain" description="PAC" evidence="22">
    <location>
        <begin position="149"/>
        <end position="204"/>
    </location>
</feature>
<dbReference type="EC" id="2.7.13.3" evidence="3"/>
<dbReference type="CDD" id="cd17546">
    <property type="entry name" value="REC_hyHK_CKI1_RcsC-like"/>
    <property type="match status" value="1"/>
</dbReference>
<dbReference type="AlphaFoldDB" id="A0A7X0VTS7"/>
<dbReference type="InterPro" id="IPR036890">
    <property type="entry name" value="HATPase_C_sf"/>
</dbReference>
<keyword evidence="11" id="KW-0067">ATP-binding</keyword>
<dbReference type="InterPro" id="IPR036097">
    <property type="entry name" value="HisK_dim/P_sf"/>
</dbReference>
<dbReference type="Gene3D" id="3.30.565.10">
    <property type="entry name" value="Histidine kinase-like ATPase, C-terminal domain"/>
    <property type="match status" value="1"/>
</dbReference>
<dbReference type="SUPFAM" id="SSF47226">
    <property type="entry name" value="Histidine-containing phosphotransfer domain, HPT domain"/>
    <property type="match status" value="1"/>
</dbReference>
<evidence type="ECO:0000256" key="15">
    <source>
        <dbReference type="PROSITE-ProRule" id="PRU00110"/>
    </source>
</evidence>
<dbReference type="RefSeq" id="WP_185127956.1">
    <property type="nucleotide sequence ID" value="NZ_JACJVO010000007.1"/>
</dbReference>
<dbReference type="Pfam" id="PF08448">
    <property type="entry name" value="PAS_4"/>
    <property type="match status" value="1"/>
</dbReference>
<gene>
    <name evidence="24" type="ORF">H7C18_05160</name>
</gene>
<dbReference type="InterPro" id="IPR013656">
    <property type="entry name" value="PAS_4"/>
</dbReference>
<dbReference type="Gene3D" id="3.40.50.2300">
    <property type="match status" value="1"/>
</dbReference>
<dbReference type="PANTHER" id="PTHR43047:SF64">
    <property type="entry name" value="HISTIDINE KINASE CONTAINING CHEY-HOMOLOGOUS RECEIVER DOMAIN AND PAS DOMAIN-RELATED"/>
    <property type="match status" value="1"/>
</dbReference>
<evidence type="ECO:0000256" key="13">
    <source>
        <dbReference type="ARBA" id="ARBA00023012"/>
    </source>
</evidence>
<dbReference type="InterPro" id="IPR011006">
    <property type="entry name" value="CheY-like_superfamily"/>
</dbReference>
<dbReference type="Pfam" id="PF02518">
    <property type="entry name" value="HATPase_c"/>
    <property type="match status" value="1"/>
</dbReference>
<evidence type="ECO:0000256" key="18">
    <source>
        <dbReference type="SAM" id="Phobius"/>
    </source>
</evidence>
<dbReference type="Pfam" id="PF00072">
    <property type="entry name" value="Response_reg"/>
    <property type="match status" value="1"/>
</dbReference>
<feature type="domain" description="HPt" evidence="23">
    <location>
        <begin position="747"/>
        <end position="846"/>
    </location>
</feature>
<feature type="coiled-coil region" evidence="17">
    <location>
        <begin position="188"/>
        <end position="215"/>
    </location>
</feature>
<dbReference type="InterPro" id="IPR000700">
    <property type="entry name" value="PAS-assoc_C"/>
</dbReference>
<organism evidence="24 25">
    <name type="scientific">Cohnella zeiphila</name>
    <dbReference type="NCBI Taxonomy" id="2761120"/>
    <lineage>
        <taxon>Bacteria</taxon>
        <taxon>Bacillati</taxon>
        <taxon>Bacillota</taxon>
        <taxon>Bacilli</taxon>
        <taxon>Bacillales</taxon>
        <taxon>Paenibacillaceae</taxon>
        <taxon>Cohnella</taxon>
    </lineage>
</organism>
<dbReference type="InterPro" id="IPR003594">
    <property type="entry name" value="HATPase_dom"/>
</dbReference>
<evidence type="ECO:0000256" key="10">
    <source>
        <dbReference type="ARBA" id="ARBA00022777"/>
    </source>
</evidence>
<dbReference type="SUPFAM" id="SSF55785">
    <property type="entry name" value="PYP-like sensor domain (PAS domain)"/>
    <property type="match status" value="1"/>
</dbReference>